<evidence type="ECO:0000256" key="4">
    <source>
        <dbReference type="PROSITE-ProRule" id="PRU00510"/>
    </source>
</evidence>
<evidence type="ECO:0000256" key="3">
    <source>
        <dbReference type="ARBA" id="ARBA00022833"/>
    </source>
</evidence>
<comment type="caution">
    <text evidence="6">The sequence shown here is derived from an EMBL/GenBank/DDBJ whole genome shotgun (WGS) entry which is preliminary data.</text>
</comment>
<reference evidence="6 7" key="1">
    <citation type="submission" date="2024-04" db="EMBL/GenBank/DDBJ databases">
        <title>Draft genome sequence of Sessilibacter corallicola NBRC 116591.</title>
        <authorList>
            <person name="Miyakawa T."/>
            <person name="Kusuya Y."/>
            <person name="Miura T."/>
        </authorList>
    </citation>
    <scope>NUCLEOTIDE SEQUENCE [LARGE SCALE GENOMIC DNA]</scope>
    <source>
        <strain evidence="6 7">KU-00831-HH</strain>
    </source>
</reference>
<feature type="zinc finger region" description="dksA C4-type" evidence="4">
    <location>
        <begin position="76"/>
        <end position="100"/>
    </location>
</feature>
<dbReference type="EMBL" id="BAABWN010000016">
    <property type="protein sequence ID" value="GAA6169862.1"/>
    <property type="molecule type" value="Genomic_DNA"/>
</dbReference>
<sequence>MKFNKIKNHLEKRLVLLETHLNKIDRELSNKVVGDGVEVSANVKVINENVVDKIHNEVRLINLALDQMVEGSYGICRYCGKLIAVEQLERFPYSQQCASCRNH</sequence>
<feature type="domain" description="Zinc finger DksA/TraR C4-type" evidence="5">
    <location>
        <begin position="71"/>
        <end position="101"/>
    </location>
</feature>
<evidence type="ECO:0000256" key="2">
    <source>
        <dbReference type="ARBA" id="ARBA00022771"/>
    </source>
</evidence>
<organism evidence="6 7">
    <name type="scientific">Sessilibacter corallicola</name>
    <dbReference type="NCBI Taxonomy" id="2904075"/>
    <lineage>
        <taxon>Bacteria</taxon>
        <taxon>Pseudomonadati</taxon>
        <taxon>Pseudomonadota</taxon>
        <taxon>Gammaproteobacteria</taxon>
        <taxon>Cellvibrionales</taxon>
        <taxon>Cellvibrionaceae</taxon>
        <taxon>Sessilibacter</taxon>
    </lineage>
</organism>
<dbReference type="InterPro" id="IPR000962">
    <property type="entry name" value="Znf_DskA_TraR"/>
</dbReference>
<accession>A0ABQ0AE60</accession>
<dbReference type="Gene3D" id="1.20.120.910">
    <property type="entry name" value="DksA, coiled-coil domain"/>
    <property type="match status" value="1"/>
</dbReference>
<keyword evidence="1" id="KW-0479">Metal-binding</keyword>
<gene>
    <name evidence="6" type="ORF">NBRC116591_36740</name>
</gene>
<dbReference type="Proteomes" id="UP001465153">
    <property type="component" value="Unassembled WGS sequence"/>
</dbReference>
<evidence type="ECO:0000313" key="7">
    <source>
        <dbReference type="Proteomes" id="UP001465153"/>
    </source>
</evidence>
<dbReference type="PANTHER" id="PTHR33823:SF4">
    <property type="entry name" value="GENERAL STRESS PROTEIN 16O"/>
    <property type="match status" value="1"/>
</dbReference>
<proteinExistence type="predicted"/>
<dbReference type="PROSITE" id="PS51128">
    <property type="entry name" value="ZF_DKSA_2"/>
    <property type="match status" value="1"/>
</dbReference>
<dbReference type="Pfam" id="PF01258">
    <property type="entry name" value="zf-dskA_traR"/>
    <property type="match status" value="1"/>
</dbReference>
<evidence type="ECO:0000259" key="5">
    <source>
        <dbReference type="Pfam" id="PF01258"/>
    </source>
</evidence>
<keyword evidence="3" id="KW-0862">Zinc</keyword>
<dbReference type="PANTHER" id="PTHR33823">
    <property type="entry name" value="RNA POLYMERASE-BINDING TRANSCRIPTION FACTOR DKSA-RELATED"/>
    <property type="match status" value="1"/>
</dbReference>
<dbReference type="RefSeq" id="WP_353304269.1">
    <property type="nucleotide sequence ID" value="NZ_BAABWN010000016.1"/>
</dbReference>
<keyword evidence="2" id="KW-0863">Zinc-finger</keyword>
<protein>
    <recommendedName>
        <fullName evidence="5">Zinc finger DksA/TraR C4-type domain-containing protein</fullName>
    </recommendedName>
</protein>
<evidence type="ECO:0000256" key="1">
    <source>
        <dbReference type="ARBA" id="ARBA00022723"/>
    </source>
</evidence>
<name>A0ABQ0AE60_9GAMM</name>
<evidence type="ECO:0000313" key="6">
    <source>
        <dbReference type="EMBL" id="GAA6169862.1"/>
    </source>
</evidence>
<keyword evidence="7" id="KW-1185">Reference proteome</keyword>